<organism evidence="3 4">
    <name type="scientific">Gottfriedia solisilvae</name>
    <dbReference type="NCBI Taxonomy" id="1516104"/>
    <lineage>
        <taxon>Bacteria</taxon>
        <taxon>Bacillati</taxon>
        <taxon>Bacillota</taxon>
        <taxon>Bacilli</taxon>
        <taxon>Bacillales</taxon>
        <taxon>Bacillaceae</taxon>
        <taxon>Gottfriedia</taxon>
    </lineage>
</organism>
<sequence>MSKEQRLIHLHTFLFDDYHAMKRILQFDPQLKNLYQYTPSYLSTTFRMSKRASEKLYQQLHSNSIYDILENLSKKNIKMITINSDIYPIYLKEIHDPPFVLYCIGNHNLLKTKKLISIIGSRKPSNLAKINCDSIIKELISDQWVIVSGLALGCDAIAHRSTIHHDGKTIGVIGSGLDFTYPKENLDLYQEIPKNHLLISEYPHYIKPEKRYFPRRNRIIAGLSKGLIILEANERSGTMITANFALDYGREVFAIPGPIIMEEYKGNHRLIQEGAKLITSSKDILEEFIEFTKK</sequence>
<dbReference type="RefSeq" id="WP_087998556.1">
    <property type="nucleotide sequence ID" value="NZ_BMHB01000001.1"/>
</dbReference>
<feature type="domain" description="Smf/DprA SLOG" evidence="2">
    <location>
        <begin position="78"/>
        <end position="288"/>
    </location>
</feature>
<dbReference type="Proteomes" id="UP000626244">
    <property type="component" value="Unassembled WGS sequence"/>
</dbReference>
<dbReference type="SUPFAM" id="SSF102405">
    <property type="entry name" value="MCP/YpsA-like"/>
    <property type="match status" value="1"/>
</dbReference>
<dbReference type="InterPro" id="IPR003488">
    <property type="entry name" value="DprA"/>
</dbReference>
<accession>A0A8J3AK22</accession>
<dbReference type="PANTHER" id="PTHR43022">
    <property type="entry name" value="PROTEIN SMF"/>
    <property type="match status" value="1"/>
</dbReference>
<gene>
    <name evidence="3" type="ORF">GCM10007380_22000</name>
</gene>
<keyword evidence="4" id="KW-1185">Reference proteome</keyword>
<evidence type="ECO:0000313" key="4">
    <source>
        <dbReference type="Proteomes" id="UP000626244"/>
    </source>
</evidence>
<dbReference type="EMBL" id="BMHB01000001">
    <property type="protein sequence ID" value="GGI14250.1"/>
    <property type="molecule type" value="Genomic_DNA"/>
</dbReference>
<dbReference type="AlphaFoldDB" id="A0A8J3AK22"/>
<dbReference type="Pfam" id="PF02481">
    <property type="entry name" value="DNA_processg_A"/>
    <property type="match status" value="1"/>
</dbReference>
<dbReference type="OrthoDB" id="9785707at2"/>
<dbReference type="Gene3D" id="3.40.50.450">
    <property type="match status" value="1"/>
</dbReference>
<dbReference type="NCBIfam" id="TIGR00732">
    <property type="entry name" value="dprA"/>
    <property type="match status" value="1"/>
</dbReference>
<reference evidence="4" key="1">
    <citation type="journal article" date="2019" name="Int. J. Syst. Evol. Microbiol.">
        <title>The Global Catalogue of Microorganisms (GCM) 10K type strain sequencing project: providing services to taxonomists for standard genome sequencing and annotation.</title>
        <authorList>
            <consortium name="The Broad Institute Genomics Platform"/>
            <consortium name="The Broad Institute Genome Sequencing Center for Infectious Disease"/>
            <person name="Wu L."/>
            <person name="Ma J."/>
        </authorList>
    </citation>
    <scope>NUCLEOTIDE SEQUENCE [LARGE SCALE GENOMIC DNA]</scope>
    <source>
        <strain evidence="4">CGMCC 1.14993</strain>
    </source>
</reference>
<dbReference type="InterPro" id="IPR057666">
    <property type="entry name" value="DrpA_SLOG"/>
</dbReference>
<name>A0A8J3AK22_9BACI</name>
<comment type="similarity">
    <text evidence="1">Belongs to the DprA/Smf family.</text>
</comment>
<comment type="caution">
    <text evidence="3">The sequence shown here is derived from an EMBL/GenBank/DDBJ whole genome shotgun (WGS) entry which is preliminary data.</text>
</comment>
<evidence type="ECO:0000256" key="1">
    <source>
        <dbReference type="ARBA" id="ARBA00006525"/>
    </source>
</evidence>
<evidence type="ECO:0000313" key="3">
    <source>
        <dbReference type="EMBL" id="GGI14250.1"/>
    </source>
</evidence>
<dbReference type="GO" id="GO:0009294">
    <property type="term" value="P:DNA-mediated transformation"/>
    <property type="evidence" value="ECO:0007669"/>
    <property type="project" value="InterPro"/>
</dbReference>
<proteinExistence type="inferred from homology"/>
<dbReference type="PANTHER" id="PTHR43022:SF1">
    <property type="entry name" value="PROTEIN SMF"/>
    <property type="match status" value="1"/>
</dbReference>
<protein>
    <submittedName>
        <fullName evidence="3">DNA processing protein DprA</fullName>
    </submittedName>
</protein>
<evidence type="ECO:0000259" key="2">
    <source>
        <dbReference type="Pfam" id="PF02481"/>
    </source>
</evidence>